<keyword evidence="8" id="KW-1185">Reference proteome</keyword>
<organism evidence="7 8">
    <name type="scientific">Acidisoma cellulosilyticum</name>
    <dbReference type="NCBI Taxonomy" id="2802395"/>
    <lineage>
        <taxon>Bacteria</taxon>
        <taxon>Pseudomonadati</taxon>
        <taxon>Pseudomonadota</taxon>
        <taxon>Alphaproteobacteria</taxon>
        <taxon>Acetobacterales</taxon>
        <taxon>Acidocellaceae</taxon>
        <taxon>Acidisoma</taxon>
    </lineage>
</organism>
<dbReference type="Gene3D" id="3.40.50.300">
    <property type="entry name" value="P-loop containing nucleotide triphosphate hydrolases"/>
    <property type="match status" value="2"/>
</dbReference>
<dbReference type="InterPro" id="IPR003439">
    <property type="entry name" value="ABC_transporter-like_ATP-bd"/>
</dbReference>
<dbReference type="InterPro" id="IPR027417">
    <property type="entry name" value="P-loop_NTPase"/>
</dbReference>
<dbReference type="Pfam" id="PF00005">
    <property type="entry name" value="ABC_tran"/>
    <property type="match status" value="1"/>
</dbReference>
<reference evidence="7 8" key="1">
    <citation type="journal article" date="2021" name="Microorganisms">
        <title>Acidisoma silvae sp. nov. and Acidisomacellulosilytica sp. nov., Two Acidophilic Bacteria Isolated from Decaying Wood, Hydrolyzing Cellulose and Producing Poly-3-hydroxybutyrate.</title>
        <authorList>
            <person name="Mieszkin S."/>
            <person name="Pouder E."/>
            <person name="Uroz S."/>
            <person name="Simon-Colin C."/>
            <person name="Alain K."/>
        </authorList>
    </citation>
    <scope>NUCLEOTIDE SEQUENCE [LARGE SCALE GENOMIC DNA]</scope>
    <source>
        <strain evidence="7 8">HW T5.17</strain>
    </source>
</reference>
<keyword evidence="4" id="KW-0547">Nucleotide-binding</keyword>
<keyword evidence="2" id="KW-0762">Sugar transport</keyword>
<dbReference type="EMBL" id="JAESVA010000004">
    <property type="protein sequence ID" value="MCB8881225.1"/>
    <property type="molecule type" value="Genomic_DNA"/>
</dbReference>
<dbReference type="SUPFAM" id="SSF52540">
    <property type="entry name" value="P-loop containing nucleoside triphosphate hydrolases"/>
    <property type="match status" value="2"/>
</dbReference>
<evidence type="ECO:0000256" key="3">
    <source>
        <dbReference type="ARBA" id="ARBA00022737"/>
    </source>
</evidence>
<evidence type="ECO:0000256" key="4">
    <source>
        <dbReference type="ARBA" id="ARBA00022741"/>
    </source>
</evidence>
<keyword evidence="1" id="KW-0813">Transport</keyword>
<dbReference type="AlphaFoldDB" id="A0A963Z3H4"/>
<dbReference type="PANTHER" id="PTHR43790">
    <property type="entry name" value="CARBOHYDRATE TRANSPORT ATP-BINDING PROTEIN MG119-RELATED"/>
    <property type="match status" value="1"/>
</dbReference>
<gene>
    <name evidence="7" type="ORF">ACELLULO517_13340</name>
</gene>
<comment type="caution">
    <text evidence="7">The sequence shown here is derived from an EMBL/GenBank/DDBJ whole genome shotgun (WGS) entry which is preliminary data.</text>
</comment>
<accession>A0A963Z3H4</accession>
<keyword evidence="3" id="KW-0677">Repeat</keyword>
<proteinExistence type="predicted"/>
<keyword evidence="5 7" id="KW-0067">ATP-binding</keyword>
<evidence type="ECO:0000256" key="1">
    <source>
        <dbReference type="ARBA" id="ARBA00022448"/>
    </source>
</evidence>
<feature type="domain" description="ABC transporter" evidence="6">
    <location>
        <begin position="146"/>
        <end position="373"/>
    </location>
</feature>
<sequence length="375" mass="41397">MPALSSSPSTVISAKLDEIFPGHGISPFDLIGDLAIGQRQMVEIARAYCLTHDPLHLIILDEPTSSLDSQTSDQLLAHMRRTAQSGLSTILISHMLGEILDNADRIVVMRDGTVVRAADASSFDRETLVLAMGNTHRDRGAGTARRSLRDRPTVIEAKPRKGGQISLLARKGEVIGLAGLAGHGQTRMLLRIFRAAAARQTGLRVTGRMALVAGDRQTNGIFPLWSITENIAVRSMRRMTRYSLISAKQEDALATQWRHRIGIRTPDMRDNILTLSGGNQQKALFARALASDAEIVLMDDPMRGVDIGTKLEVYDIIRKEAENGRTFFWYSTEFEELDNCDRVYVFRNDVITADLDHDDVTEERVIASSFAEGAA</sequence>
<dbReference type="PANTHER" id="PTHR43790:SF9">
    <property type="entry name" value="GALACTOFURANOSE TRANSPORTER ATP-BINDING PROTEIN YTFR"/>
    <property type="match status" value="1"/>
</dbReference>
<evidence type="ECO:0000256" key="2">
    <source>
        <dbReference type="ARBA" id="ARBA00022597"/>
    </source>
</evidence>
<evidence type="ECO:0000313" key="8">
    <source>
        <dbReference type="Proteomes" id="UP000721844"/>
    </source>
</evidence>
<dbReference type="GO" id="GO:0016887">
    <property type="term" value="F:ATP hydrolysis activity"/>
    <property type="evidence" value="ECO:0007669"/>
    <property type="project" value="InterPro"/>
</dbReference>
<dbReference type="InterPro" id="IPR050107">
    <property type="entry name" value="ABC_carbohydrate_import_ATPase"/>
</dbReference>
<evidence type="ECO:0000256" key="5">
    <source>
        <dbReference type="ARBA" id="ARBA00022840"/>
    </source>
</evidence>
<dbReference type="PROSITE" id="PS00211">
    <property type="entry name" value="ABC_TRANSPORTER_1"/>
    <property type="match status" value="1"/>
</dbReference>
<dbReference type="RefSeq" id="WP_227307896.1">
    <property type="nucleotide sequence ID" value="NZ_JAESVA010000004.1"/>
</dbReference>
<evidence type="ECO:0000313" key="7">
    <source>
        <dbReference type="EMBL" id="MCB8881225.1"/>
    </source>
</evidence>
<evidence type="ECO:0000259" key="6">
    <source>
        <dbReference type="PROSITE" id="PS50893"/>
    </source>
</evidence>
<protein>
    <submittedName>
        <fullName evidence="7">Sugar ABC transporter ATP-binding protein</fullName>
    </submittedName>
</protein>
<dbReference type="PROSITE" id="PS50893">
    <property type="entry name" value="ABC_TRANSPORTER_2"/>
    <property type="match status" value="1"/>
</dbReference>
<dbReference type="Proteomes" id="UP000721844">
    <property type="component" value="Unassembled WGS sequence"/>
</dbReference>
<dbReference type="InterPro" id="IPR017871">
    <property type="entry name" value="ABC_transporter-like_CS"/>
</dbReference>
<name>A0A963Z3H4_9PROT</name>
<dbReference type="GO" id="GO:0005524">
    <property type="term" value="F:ATP binding"/>
    <property type="evidence" value="ECO:0007669"/>
    <property type="project" value="UniProtKB-KW"/>
</dbReference>